<evidence type="ECO:0000313" key="3">
    <source>
        <dbReference type="EMBL" id="HGI75230.1"/>
    </source>
</evidence>
<dbReference type="EMBL" id="DTEN01000237">
    <property type="protein sequence ID" value="HGI75230.1"/>
    <property type="molecule type" value="Genomic_DNA"/>
</dbReference>
<dbReference type="AlphaFoldDB" id="A0A7V4DHF9"/>
<dbReference type="Pfam" id="PF25837">
    <property type="entry name" value="Apionate_lact_N"/>
    <property type="match status" value="1"/>
</dbReference>
<feature type="domain" description="D-apionate lactonase N-terminal" evidence="1">
    <location>
        <begin position="8"/>
        <end position="234"/>
    </location>
</feature>
<protein>
    <submittedName>
        <fullName evidence="3">Uncharacterized protein</fullName>
    </submittedName>
</protein>
<evidence type="ECO:0000259" key="2">
    <source>
        <dbReference type="Pfam" id="PF25838"/>
    </source>
</evidence>
<gene>
    <name evidence="3" type="ORF">ENU96_06110</name>
</gene>
<accession>A0A7V4DHF9</accession>
<dbReference type="Pfam" id="PF25838">
    <property type="entry name" value="Apionate_lact_M"/>
    <property type="match status" value="1"/>
</dbReference>
<reference evidence="3" key="1">
    <citation type="journal article" date="2020" name="mSystems">
        <title>Genome- and Community-Level Interaction Insights into Carbon Utilization and Element Cycling Functions of Hydrothermarchaeota in Hydrothermal Sediment.</title>
        <authorList>
            <person name="Zhou Z."/>
            <person name="Liu Y."/>
            <person name="Xu W."/>
            <person name="Pan J."/>
            <person name="Luo Z.H."/>
            <person name="Li M."/>
        </authorList>
    </citation>
    <scope>NUCLEOTIDE SEQUENCE [LARGE SCALE GENOMIC DNA]</scope>
    <source>
        <strain evidence="3">SpSt-716</strain>
    </source>
</reference>
<dbReference type="InterPro" id="IPR058787">
    <property type="entry name" value="ApnL_M"/>
</dbReference>
<organism evidence="3">
    <name type="scientific">Candidatus Caldatribacterium californiense</name>
    <dbReference type="NCBI Taxonomy" id="1454726"/>
    <lineage>
        <taxon>Bacteria</taxon>
        <taxon>Pseudomonadati</taxon>
        <taxon>Atribacterota</taxon>
        <taxon>Atribacteria</taxon>
        <taxon>Atribacterales</taxon>
        <taxon>Candidatus Caldatribacteriaceae</taxon>
        <taxon>Candidatus Caldatribacterium</taxon>
    </lineage>
</organism>
<proteinExistence type="predicted"/>
<comment type="caution">
    <text evidence="3">The sequence shown here is derived from an EMBL/GenBank/DDBJ whole genome shotgun (WGS) entry which is preliminary data.</text>
</comment>
<dbReference type="InterPro" id="IPR058788">
    <property type="entry name" value="ApnL_N"/>
</dbReference>
<evidence type="ECO:0000259" key="1">
    <source>
        <dbReference type="Pfam" id="PF25837"/>
    </source>
</evidence>
<name>A0A7V4DHF9_9BACT</name>
<sequence length="657" mass="74634">MVEKEILYYGAREMAQKASKFSLGSLGFSFRRGEILYLSYQGIELVRRIYFAVRGPNWETVPNFITSVNITQDAQEESLQIDFSAQSVEGDIDFAWRGRVLVEDGEKLTFSVLGEAKRDFLKNRIGICVLLPLTLAGKRVRCQKHEQFGGYLEEGKLPEEISPHQPFMDFSSFSVEASPSTWLEMTFTGDIFEMEDQRNWGDASFKIYSTPLRYPFPVLMKQGDTLFQEVCIALRILDRSTHCVEDLCPGEHTCRISLSPTPVARIPSIGLGMNDLSETVNDELWEAIEVLRPSHLRIELDAAENRCSVSMEKIEKAVKVWKRKEIPLWVLLSVSLPSELPELFDCVPEAGVSRTLLALNESPWCASFELVRKAKQEMERRGRSCLLGGGTQGWFAEFHRNPPPFEELDFVFFAFCPQVHATDNETVIENLVTLEVLSKQARKISNLPVAISPITFRMRFNPNAYRREERTPKLPPDPRQWGLFGALWTAGALKYAAFSESLTFYEFLGPHGIIIPEDVRKNLTQKTGLEFRFLPLAHVLKEFTPKEGVTVLETRSTNPLAVDALAIQDQEGLFVYVWNYSPQSQRVLVEGVPREPCAGSILSAETMPRIVSSLRETLDAWSDFAWRGGVLELSIPPLSLARLWWKDLLPVEKHLQV</sequence>
<feature type="domain" description="D-apionate lactonase TIM barrel" evidence="2">
    <location>
        <begin position="270"/>
        <end position="544"/>
    </location>
</feature>